<feature type="non-terminal residue" evidence="2">
    <location>
        <position position="1"/>
    </location>
</feature>
<keyword evidence="3" id="KW-1185">Reference proteome</keyword>
<organism evidence="2 3">
    <name type="scientific">Candidula unifasciata</name>
    <dbReference type="NCBI Taxonomy" id="100452"/>
    <lineage>
        <taxon>Eukaryota</taxon>
        <taxon>Metazoa</taxon>
        <taxon>Spiralia</taxon>
        <taxon>Lophotrochozoa</taxon>
        <taxon>Mollusca</taxon>
        <taxon>Gastropoda</taxon>
        <taxon>Heterobranchia</taxon>
        <taxon>Euthyneura</taxon>
        <taxon>Panpulmonata</taxon>
        <taxon>Eupulmonata</taxon>
        <taxon>Stylommatophora</taxon>
        <taxon>Helicina</taxon>
        <taxon>Helicoidea</taxon>
        <taxon>Geomitridae</taxon>
        <taxon>Candidula</taxon>
    </lineage>
</organism>
<protein>
    <submittedName>
        <fullName evidence="2">Uncharacterized protein</fullName>
    </submittedName>
</protein>
<gene>
    <name evidence="2" type="ORF">CUNI_LOCUS10924</name>
</gene>
<dbReference type="AlphaFoldDB" id="A0A8S3ZE56"/>
<accession>A0A8S3ZE56</accession>
<name>A0A8S3ZE56_9EUPU</name>
<dbReference type="Proteomes" id="UP000678393">
    <property type="component" value="Unassembled WGS sequence"/>
</dbReference>
<evidence type="ECO:0000313" key="3">
    <source>
        <dbReference type="Proteomes" id="UP000678393"/>
    </source>
</evidence>
<reference evidence="2" key="1">
    <citation type="submission" date="2021-04" db="EMBL/GenBank/DDBJ databases">
        <authorList>
            <consortium name="Molecular Ecology Group"/>
        </authorList>
    </citation>
    <scope>NUCLEOTIDE SEQUENCE</scope>
</reference>
<sequence length="116" mass="12284">MSSPGPPHMMPQSYPTGGMGLRPLQGFNQMGHPGGPRGPLYGQPPHGIRPGDGQPGRFPRPGDSGIEGVEVLGPCMSQPMTLPDGRPHPLYQQMQARGMRGPPPSPVGHPNLQNQL</sequence>
<evidence type="ECO:0000313" key="2">
    <source>
        <dbReference type="EMBL" id="CAG5125366.1"/>
    </source>
</evidence>
<evidence type="ECO:0000256" key="1">
    <source>
        <dbReference type="SAM" id="MobiDB-lite"/>
    </source>
</evidence>
<dbReference type="OrthoDB" id="308383at2759"/>
<dbReference type="EMBL" id="CAJHNH020002035">
    <property type="protein sequence ID" value="CAG5125366.1"/>
    <property type="molecule type" value="Genomic_DNA"/>
</dbReference>
<feature type="region of interest" description="Disordered" evidence="1">
    <location>
        <begin position="1"/>
        <end position="116"/>
    </location>
</feature>
<proteinExistence type="predicted"/>
<comment type="caution">
    <text evidence="2">The sequence shown here is derived from an EMBL/GenBank/DDBJ whole genome shotgun (WGS) entry which is preliminary data.</text>
</comment>